<dbReference type="InterPro" id="IPR036291">
    <property type="entry name" value="NAD(P)-bd_dom_sf"/>
</dbReference>
<dbReference type="Pfam" id="PF13561">
    <property type="entry name" value="adh_short_C2"/>
    <property type="match status" value="1"/>
</dbReference>
<organism evidence="4 5">
    <name type="scientific">Planctomicrobium piriforme</name>
    <dbReference type="NCBI Taxonomy" id="1576369"/>
    <lineage>
        <taxon>Bacteria</taxon>
        <taxon>Pseudomonadati</taxon>
        <taxon>Planctomycetota</taxon>
        <taxon>Planctomycetia</taxon>
        <taxon>Planctomycetales</taxon>
        <taxon>Planctomycetaceae</taxon>
        <taxon>Planctomicrobium</taxon>
    </lineage>
</organism>
<dbReference type="Gene3D" id="3.40.50.720">
    <property type="entry name" value="NAD(P)-binding Rossmann-like Domain"/>
    <property type="match status" value="1"/>
</dbReference>
<evidence type="ECO:0008006" key="6">
    <source>
        <dbReference type="Google" id="ProtNLM"/>
    </source>
</evidence>
<dbReference type="OrthoDB" id="9803333at2"/>
<protein>
    <recommendedName>
        <fullName evidence="6">NAD(P)-dependent dehydrogenase, short-chain alcohol dehydrogenase family</fullName>
    </recommendedName>
</protein>
<evidence type="ECO:0000313" key="4">
    <source>
        <dbReference type="EMBL" id="SFH75025.1"/>
    </source>
</evidence>
<feature type="compositionally biased region" description="Basic and acidic residues" evidence="3">
    <location>
        <begin position="30"/>
        <end position="45"/>
    </location>
</feature>
<dbReference type="InterPro" id="IPR002347">
    <property type="entry name" value="SDR_fam"/>
</dbReference>
<keyword evidence="2" id="KW-0560">Oxidoreductase</keyword>
<evidence type="ECO:0000256" key="1">
    <source>
        <dbReference type="ARBA" id="ARBA00006484"/>
    </source>
</evidence>
<dbReference type="InterPro" id="IPR020904">
    <property type="entry name" value="Sc_DH/Rdtase_CS"/>
</dbReference>
<reference evidence="5" key="1">
    <citation type="submission" date="2016-10" db="EMBL/GenBank/DDBJ databases">
        <authorList>
            <person name="Varghese N."/>
            <person name="Submissions S."/>
        </authorList>
    </citation>
    <scope>NUCLEOTIDE SEQUENCE [LARGE SCALE GENOMIC DNA]</scope>
    <source>
        <strain evidence="5">DSM 26348</strain>
    </source>
</reference>
<dbReference type="PROSITE" id="PS00061">
    <property type="entry name" value="ADH_SHORT"/>
    <property type="match status" value="1"/>
</dbReference>
<dbReference type="PRINTS" id="PR00081">
    <property type="entry name" value="GDHRDH"/>
</dbReference>
<dbReference type="FunFam" id="3.40.50.720:FF:000084">
    <property type="entry name" value="Short-chain dehydrogenase reductase"/>
    <property type="match status" value="1"/>
</dbReference>
<evidence type="ECO:0000256" key="2">
    <source>
        <dbReference type="ARBA" id="ARBA00023002"/>
    </source>
</evidence>
<keyword evidence="5" id="KW-1185">Reference proteome</keyword>
<dbReference type="GO" id="GO:0016614">
    <property type="term" value="F:oxidoreductase activity, acting on CH-OH group of donors"/>
    <property type="evidence" value="ECO:0007669"/>
    <property type="project" value="UniProtKB-ARBA"/>
</dbReference>
<dbReference type="PANTHER" id="PTHR48107:SF16">
    <property type="entry name" value="NADPH-DEPENDENT ALDEHYDE REDUCTASE 1, CHLOROPLASTIC"/>
    <property type="match status" value="1"/>
</dbReference>
<dbReference type="PANTHER" id="PTHR48107">
    <property type="entry name" value="NADPH-DEPENDENT ALDEHYDE REDUCTASE-LIKE PROTEIN, CHLOROPLASTIC-RELATED"/>
    <property type="match status" value="1"/>
</dbReference>
<dbReference type="EMBL" id="FOQD01000002">
    <property type="protein sequence ID" value="SFH75025.1"/>
    <property type="molecule type" value="Genomic_DNA"/>
</dbReference>
<comment type="similarity">
    <text evidence="1">Belongs to the short-chain dehydrogenases/reductases (SDR) family.</text>
</comment>
<dbReference type="AlphaFoldDB" id="A0A1I3CKH5"/>
<dbReference type="SUPFAM" id="SSF51735">
    <property type="entry name" value="NAD(P)-binding Rossmann-fold domains"/>
    <property type="match status" value="1"/>
</dbReference>
<name>A0A1I3CKH5_9PLAN</name>
<evidence type="ECO:0000313" key="5">
    <source>
        <dbReference type="Proteomes" id="UP000199518"/>
    </source>
</evidence>
<dbReference type="PRINTS" id="PR00080">
    <property type="entry name" value="SDRFAMILY"/>
</dbReference>
<evidence type="ECO:0000256" key="3">
    <source>
        <dbReference type="SAM" id="MobiDB-lite"/>
    </source>
</evidence>
<dbReference type="STRING" id="1576369.SAMN05421753_102322"/>
<feature type="region of interest" description="Disordered" evidence="3">
    <location>
        <begin position="1"/>
        <end position="49"/>
    </location>
</feature>
<dbReference type="Proteomes" id="UP000199518">
    <property type="component" value="Unassembled WGS sequence"/>
</dbReference>
<proteinExistence type="inferred from homology"/>
<accession>A0A1I3CKH5</accession>
<sequence length="297" mass="32043">MQGAPAARPDPRKLYSRAPQPKQQQTIPGSEKEMRPQADHGEESYRGSAKLQDAATLITGADSGIGRAIAIAFAREGADVLIGYLEEEEEDAQETAAWVEKAGRTPILSSGDVGDEKYCLSLVERSFKEFGKLDVLVNNAAFQLPHETLEEWSSEQFERTFRTNLFSMFYLCKAALPRMKPGGVIINTASIQAYQPSGELLDYASSKSAIVGFTKALSKLAIGSGIRVNAVAPGPVWTPLIPSTFGAEKVAEFGNNTLFERPAQPAELAPLFVFLASPESSYVTGEVYGATGGRSPF</sequence>
<gene>
    <name evidence="4" type="ORF">SAMN05421753_102322</name>
</gene>